<evidence type="ECO:0000313" key="1">
    <source>
        <dbReference type="EMBL" id="PZN73081.1"/>
    </source>
</evidence>
<gene>
    <name evidence="1" type="ORF">DM484_23360</name>
</gene>
<dbReference type="Proteomes" id="UP000249396">
    <property type="component" value="Unassembled WGS sequence"/>
</dbReference>
<proteinExistence type="predicted"/>
<dbReference type="PIRSF" id="PIRSF018634">
    <property type="entry name" value="UCP018634"/>
    <property type="match status" value="1"/>
</dbReference>
<dbReference type="InterPro" id="IPR009387">
    <property type="entry name" value="HigB-2"/>
</dbReference>
<evidence type="ECO:0000313" key="2">
    <source>
        <dbReference type="Proteomes" id="UP000249396"/>
    </source>
</evidence>
<name>A0A2W4QLP9_9GAMM</name>
<dbReference type="Pfam" id="PF06296">
    <property type="entry name" value="RelE"/>
    <property type="match status" value="1"/>
</dbReference>
<reference evidence="1 2" key="1">
    <citation type="journal article" date="2018" name="Aquat. Microb. Ecol.">
        <title>Gammaproteobacterial methanotrophs dominate.</title>
        <authorList>
            <person name="Rissanen A.J."/>
            <person name="Saarenheimo J."/>
            <person name="Tiirola M."/>
            <person name="Peura S."/>
            <person name="Aalto S.L."/>
            <person name="Karvinen A."/>
            <person name="Nykanen H."/>
        </authorList>
    </citation>
    <scope>NUCLEOTIDE SEQUENCE [LARGE SCALE GENOMIC DNA]</scope>
    <source>
        <strain evidence="1">AMbin10</strain>
    </source>
</reference>
<dbReference type="EMBL" id="QJPH01000467">
    <property type="protein sequence ID" value="PZN73081.1"/>
    <property type="molecule type" value="Genomic_DNA"/>
</dbReference>
<dbReference type="AlphaFoldDB" id="A0A2W4QLP9"/>
<organism evidence="1 2">
    <name type="scientific">Candidatus Methylumidiphilus alinenensis</name>
    <dbReference type="NCBI Taxonomy" id="2202197"/>
    <lineage>
        <taxon>Bacteria</taxon>
        <taxon>Pseudomonadati</taxon>
        <taxon>Pseudomonadota</taxon>
        <taxon>Gammaproteobacteria</taxon>
        <taxon>Methylococcales</taxon>
        <taxon>Candidatus Methylumidiphilus</taxon>
    </lineage>
</organism>
<protein>
    <submittedName>
        <fullName evidence="1">Addiction module toxin RelE</fullName>
    </submittedName>
</protein>
<sequence length="127" mass="14430">MIVKADNLSRIFKTAWFAKAAKKARINDEELCAAIRQVMLGHADDLGGGVFKKRLKDNRHRSIIIAKGGKYWIYVYLFAKKDRDNIGIDELLEFKKLATLYSHQTDSVIDAEIENGDLLEICDGKQT</sequence>
<accession>A0A2W4QLP9</accession>
<comment type="caution">
    <text evidence="1">The sequence shown here is derived from an EMBL/GenBank/DDBJ whole genome shotgun (WGS) entry which is preliminary data.</text>
</comment>